<gene>
    <name evidence="2" type="ORF">SAMN04488542_1432</name>
</gene>
<dbReference type="STRING" id="670482.SAMN04488542_1432"/>
<keyword evidence="3" id="KW-1185">Reference proteome</keyword>
<organism evidence="2 3">
    <name type="scientific">Fontibacillus panacisegetis</name>
    <dbReference type="NCBI Taxonomy" id="670482"/>
    <lineage>
        <taxon>Bacteria</taxon>
        <taxon>Bacillati</taxon>
        <taxon>Bacillota</taxon>
        <taxon>Bacilli</taxon>
        <taxon>Bacillales</taxon>
        <taxon>Paenibacillaceae</taxon>
        <taxon>Fontibacillus</taxon>
    </lineage>
</organism>
<dbReference type="EMBL" id="FNBG01000043">
    <property type="protein sequence ID" value="SDG43725.1"/>
    <property type="molecule type" value="Genomic_DNA"/>
</dbReference>
<evidence type="ECO:0000313" key="3">
    <source>
        <dbReference type="Proteomes" id="UP000198972"/>
    </source>
</evidence>
<keyword evidence="1" id="KW-1133">Transmembrane helix</keyword>
<keyword evidence="1" id="KW-0812">Transmembrane</keyword>
<dbReference type="OrthoDB" id="2357238at2"/>
<feature type="transmembrane region" description="Helical" evidence="1">
    <location>
        <begin position="32"/>
        <end position="50"/>
    </location>
</feature>
<dbReference type="AlphaFoldDB" id="A0A1G7U7U0"/>
<reference evidence="2 3" key="1">
    <citation type="submission" date="2016-10" db="EMBL/GenBank/DDBJ databases">
        <authorList>
            <person name="de Groot N.N."/>
        </authorList>
    </citation>
    <scope>NUCLEOTIDE SEQUENCE [LARGE SCALE GENOMIC DNA]</scope>
    <source>
        <strain evidence="2 3">DSM 28129</strain>
    </source>
</reference>
<accession>A0A1G7U7U0</accession>
<protein>
    <submittedName>
        <fullName evidence="2">Uncharacterized protein</fullName>
    </submittedName>
</protein>
<proteinExistence type="predicted"/>
<feature type="transmembrane region" description="Helical" evidence="1">
    <location>
        <begin position="62"/>
        <end position="86"/>
    </location>
</feature>
<feature type="transmembrane region" description="Helical" evidence="1">
    <location>
        <begin position="6"/>
        <end position="25"/>
    </location>
</feature>
<evidence type="ECO:0000313" key="2">
    <source>
        <dbReference type="EMBL" id="SDG43725.1"/>
    </source>
</evidence>
<keyword evidence="1" id="KW-0472">Membrane</keyword>
<feature type="transmembrane region" description="Helical" evidence="1">
    <location>
        <begin position="93"/>
        <end position="113"/>
    </location>
</feature>
<evidence type="ECO:0000256" key="1">
    <source>
        <dbReference type="SAM" id="Phobius"/>
    </source>
</evidence>
<sequence>MKLNIIFLLIGLVLTVVSKMMQFVFKSKIGDIIVIPAAIFFVLAILFSISKYSDLLKQENGIYQIVIIAFFACLAVASFQVMMILLIGHHNKIGWVLIIPFVISVGIFIKKWISTFS</sequence>
<dbReference type="Proteomes" id="UP000198972">
    <property type="component" value="Unassembled WGS sequence"/>
</dbReference>
<dbReference type="RefSeq" id="WP_091236025.1">
    <property type="nucleotide sequence ID" value="NZ_FNBG01000043.1"/>
</dbReference>
<name>A0A1G7U7U0_9BACL</name>